<sequence length="65" mass="7251">MGQERAPSFLPTLVKFELRLVQLFGLWIEVDVRRPWLLHVLEHSGLSACRTSLSATTLGVTADTS</sequence>
<reference evidence="1 2" key="1">
    <citation type="submission" date="2017-10" db="EMBL/GenBank/DDBJ databases">
        <title>Whole genome sequencing of members of genus Pseudoxanthomonas.</title>
        <authorList>
            <person name="Kumar S."/>
            <person name="Bansal K."/>
            <person name="Kaur A."/>
            <person name="Patil P."/>
            <person name="Sharma S."/>
            <person name="Patil P.B."/>
        </authorList>
    </citation>
    <scope>NUCLEOTIDE SEQUENCE [LARGE SCALE GENOMIC DNA]</scope>
    <source>
        <strain evidence="1 2">DSM 17109</strain>
    </source>
</reference>
<name>A0ABQ6ZC94_9GAMM</name>
<proteinExistence type="predicted"/>
<dbReference type="Proteomes" id="UP000781710">
    <property type="component" value="Unassembled WGS sequence"/>
</dbReference>
<organism evidence="1 2">
    <name type="scientific">Pseudoxanthomonas japonensis</name>
    <dbReference type="NCBI Taxonomy" id="69284"/>
    <lineage>
        <taxon>Bacteria</taxon>
        <taxon>Pseudomonadati</taxon>
        <taxon>Pseudomonadota</taxon>
        <taxon>Gammaproteobacteria</taxon>
        <taxon>Lysobacterales</taxon>
        <taxon>Lysobacteraceae</taxon>
        <taxon>Pseudoxanthomonas</taxon>
    </lineage>
</organism>
<dbReference type="EMBL" id="PDWW01000059">
    <property type="protein sequence ID" value="KAF1719554.1"/>
    <property type="molecule type" value="Genomic_DNA"/>
</dbReference>
<feature type="non-terminal residue" evidence="1">
    <location>
        <position position="65"/>
    </location>
</feature>
<gene>
    <name evidence="1" type="ORF">CSC78_18730</name>
</gene>
<evidence type="ECO:0000313" key="2">
    <source>
        <dbReference type="Proteomes" id="UP000781710"/>
    </source>
</evidence>
<accession>A0ABQ6ZC94</accession>
<comment type="caution">
    <text evidence="1">The sequence shown here is derived from an EMBL/GenBank/DDBJ whole genome shotgun (WGS) entry which is preliminary data.</text>
</comment>
<evidence type="ECO:0000313" key="1">
    <source>
        <dbReference type="EMBL" id="KAF1719554.1"/>
    </source>
</evidence>
<keyword evidence="2" id="KW-1185">Reference proteome</keyword>
<protein>
    <submittedName>
        <fullName evidence="1">Uncharacterized protein</fullName>
    </submittedName>
</protein>